<name>A0AAD5SFP1_9FUNG</name>
<dbReference type="GO" id="GO:0006139">
    <property type="term" value="P:nucleobase-containing compound metabolic process"/>
    <property type="evidence" value="ECO:0007669"/>
    <property type="project" value="InterPro"/>
</dbReference>
<feature type="region of interest" description="Disordered" evidence="4">
    <location>
        <begin position="24"/>
        <end position="56"/>
    </location>
</feature>
<feature type="domain" description="Hydin adenylate kinase-like" evidence="5">
    <location>
        <begin position="379"/>
        <end position="417"/>
    </location>
</feature>
<keyword evidence="3 6" id="KW-0418">Kinase</keyword>
<organism evidence="6 7">
    <name type="scientific">Rhizophlyctis rosea</name>
    <dbReference type="NCBI Taxonomy" id="64517"/>
    <lineage>
        <taxon>Eukaryota</taxon>
        <taxon>Fungi</taxon>
        <taxon>Fungi incertae sedis</taxon>
        <taxon>Chytridiomycota</taxon>
        <taxon>Chytridiomycota incertae sedis</taxon>
        <taxon>Chytridiomycetes</taxon>
        <taxon>Rhizophlyctidales</taxon>
        <taxon>Rhizophlyctidaceae</taxon>
        <taxon>Rhizophlyctis</taxon>
    </lineage>
</organism>
<dbReference type="SUPFAM" id="SSF52540">
    <property type="entry name" value="P-loop containing nucleoside triphosphate hydrolases"/>
    <property type="match status" value="1"/>
</dbReference>
<dbReference type="Pfam" id="PF17213">
    <property type="entry name" value="Hydin_ADK"/>
    <property type="match status" value="1"/>
</dbReference>
<keyword evidence="1" id="KW-0808">Transferase</keyword>
<dbReference type="InterPro" id="IPR047499">
    <property type="entry name" value="DD_AK7"/>
</dbReference>
<dbReference type="Proteomes" id="UP001212841">
    <property type="component" value="Unassembled WGS sequence"/>
</dbReference>
<dbReference type="Gene3D" id="1.20.890.10">
    <property type="entry name" value="cAMP-dependent protein kinase regulatory subunit, dimerization-anchoring domain"/>
    <property type="match status" value="1"/>
</dbReference>
<evidence type="ECO:0000313" key="7">
    <source>
        <dbReference type="Proteomes" id="UP001212841"/>
    </source>
</evidence>
<dbReference type="AlphaFoldDB" id="A0AAD5SFP1"/>
<sequence>MVKAFVSNVDSPFGHNVSRLLTSTIVGSRRPEEEPEEDEEENEDKPKPEAPPKEPYVVVGTMLPPRASANRVVSEPGPMVETGNRKKDNARREAIEKYAVAGRTPKWVSETVMPGDRTTLRDTLLDCDVIIYDLVQSLDEASWAIETLSEMADQFANKPKTFIAVSTIMTWARTKGDPDDPDAYITEDEYRRRKPHPNFKQHLAIEKNIIKHGKKSALRTYVIAPGLVYHPGDCIFHYLFKAAWHNEEELICYGDGSNVAPTIHLDDLCNIIVETVETLPETKYLLAIDDGKYSLYELTKAISEALGTGKVKKVPKEAALLNRDLPQSDFDMLMVNVRLEPGHVKDMSFEWKFEAGLIESITQLIQEYKDARGLTPLRIIVHGPPAVGKTFCSERLAKHYEIHLVEVEKVVQDAVARLERRAAGILGPDEQDDDIDADRDLLEELKEAARANNGKYPDEHIINFVRDKLRSMPCRNQGYVLDGYPNVTDEAKELYKSDNDDDGKDEKLIPSIDHSIAPDHIISLEASDDFIKDRIMKLPESAIAGTRNSEEALVRRLEEFRTANTEENTVLNFFDEQEIHPLSISVETTDTDKLMDLIIKHVGKPHNYGPTAEQLAEERRVADEAKTKELAQAEEEQQRREKEEGEKHAKSVQEWNSRLEEIRKQEQEVLEAQSVPLRNYLMRYVMPTLTSGLIEVCKVRPEDPIDHLAEFLFKHNPGNM</sequence>
<dbReference type="Pfam" id="PF00406">
    <property type="entry name" value="ADK"/>
    <property type="match status" value="1"/>
</dbReference>
<comment type="caution">
    <text evidence="6">The sequence shown here is derived from an EMBL/GenBank/DDBJ whole genome shotgun (WGS) entry which is preliminary data.</text>
</comment>
<evidence type="ECO:0000256" key="3">
    <source>
        <dbReference type="ARBA" id="ARBA00022777"/>
    </source>
</evidence>
<dbReference type="InterPro" id="IPR000850">
    <property type="entry name" value="Adenylat/UMP-CMP_kin"/>
</dbReference>
<protein>
    <submittedName>
        <fullName evidence="6">Adenylate kinase 7</fullName>
    </submittedName>
</protein>
<dbReference type="Gene3D" id="3.40.50.720">
    <property type="entry name" value="NAD(P)-binding Rossmann-like Domain"/>
    <property type="match status" value="1"/>
</dbReference>
<dbReference type="CDD" id="cd01428">
    <property type="entry name" value="ADK"/>
    <property type="match status" value="1"/>
</dbReference>
<feature type="region of interest" description="Disordered" evidence="4">
    <location>
        <begin position="69"/>
        <end position="90"/>
    </location>
</feature>
<dbReference type="InterPro" id="IPR036291">
    <property type="entry name" value="NAD(P)-bd_dom_sf"/>
</dbReference>
<dbReference type="EMBL" id="JADGJD010000143">
    <property type="protein sequence ID" value="KAJ3054331.1"/>
    <property type="molecule type" value="Genomic_DNA"/>
</dbReference>
<accession>A0AAD5SFP1</accession>
<gene>
    <name evidence="6" type="primary">AK7</name>
    <name evidence="6" type="ORF">HK097_002054</name>
</gene>
<dbReference type="SUPFAM" id="SSF51735">
    <property type="entry name" value="NAD(P)-binding Rossmann-fold domains"/>
    <property type="match status" value="1"/>
</dbReference>
<feature type="compositionally biased region" description="Acidic residues" evidence="4">
    <location>
        <begin position="33"/>
        <end position="43"/>
    </location>
</feature>
<dbReference type="Gene3D" id="3.40.50.300">
    <property type="entry name" value="P-loop containing nucleotide triphosphate hydrolases"/>
    <property type="match status" value="1"/>
</dbReference>
<dbReference type="PANTHER" id="PTHR23359">
    <property type="entry name" value="NUCLEOTIDE KINASE"/>
    <property type="match status" value="1"/>
</dbReference>
<proteinExistence type="predicted"/>
<evidence type="ECO:0000256" key="4">
    <source>
        <dbReference type="SAM" id="MobiDB-lite"/>
    </source>
</evidence>
<dbReference type="InterPro" id="IPR033768">
    <property type="entry name" value="Hydin_ADK"/>
</dbReference>
<feature type="region of interest" description="Disordered" evidence="4">
    <location>
        <begin position="630"/>
        <end position="652"/>
    </location>
</feature>
<evidence type="ECO:0000313" key="6">
    <source>
        <dbReference type="EMBL" id="KAJ3054331.1"/>
    </source>
</evidence>
<keyword evidence="7" id="KW-1185">Reference proteome</keyword>
<dbReference type="InterPro" id="IPR007858">
    <property type="entry name" value="Dpy-30_motif"/>
</dbReference>
<dbReference type="GO" id="GO:0019205">
    <property type="term" value="F:nucleobase-containing compound kinase activity"/>
    <property type="evidence" value="ECO:0007669"/>
    <property type="project" value="InterPro"/>
</dbReference>
<dbReference type="InterPro" id="IPR027417">
    <property type="entry name" value="P-loop_NTPase"/>
</dbReference>
<dbReference type="GO" id="GO:0005524">
    <property type="term" value="F:ATP binding"/>
    <property type="evidence" value="ECO:0007669"/>
    <property type="project" value="InterPro"/>
</dbReference>
<evidence type="ECO:0000259" key="5">
    <source>
        <dbReference type="Pfam" id="PF17213"/>
    </source>
</evidence>
<keyword evidence="2" id="KW-0547">Nucleotide-binding</keyword>
<evidence type="ECO:0000256" key="2">
    <source>
        <dbReference type="ARBA" id="ARBA00022741"/>
    </source>
</evidence>
<evidence type="ECO:0000256" key="1">
    <source>
        <dbReference type="ARBA" id="ARBA00022679"/>
    </source>
</evidence>
<dbReference type="CDD" id="cd22967">
    <property type="entry name" value="DD_AK7"/>
    <property type="match status" value="1"/>
</dbReference>
<dbReference type="Pfam" id="PF05186">
    <property type="entry name" value="Dpy-30"/>
    <property type="match status" value="1"/>
</dbReference>
<reference evidence="6" key="1">
    <citation type="submission" date="2020-05" db="EMBL/GenBank/DDBJ databases">
        <title>Phylogenomic resolution of chytrid fungi.</title>
        <authorList>
            <person name="Stajich J.E."/>
            <person name="Amses K."/>
            <person name="Simmons R."/>
            <person name="Seto K."/>
            <person name="Myers J."/>
            <person name="Bonds A."/>
            <person name="Quandt C.A."/>
            <person name="Barry K."/>
            <person name="Liu P."/>
            <person name="Grigoriev I."/>
            <person name="Longcore J.E."/>
            <person name="James T.Y."/>
        </authorList>
    </citation>
    <scope>NUCLEOTIDE SEQUENCE</scope>
    <source>
        <strain evidence="6">JEL0318</strain>
    </source>
</reference>